<evidence type="ECO:0000256" key="1">
    <source>
        <dbReference type="ARBA" id="ARBA00022679"/>
    </source>
</evidence>
<evidence type="ECO:0000256" key="4">
    <source>
        <dbReference type="ARBA" id="ARBA00022840"/>
    </source>
</evidence>
<dbReference type="SUPFAM" id="SSF63999">
    <property type="entry name" value="Thiamin pyrophosphokinase, catalytic domain"/>
    <property type="match status" value="1"/>
</dbReference>
<dbReference type="InterPro" id="IPR047795">
    <property type="entry name" value="Put_SteA-like"/>
</dbReference>
<organism evidence="7 8">
    <name type="scientific">Demequina activiva</name>
    <dbReference type="NCBI Taxonomy" id="1582364"/>
    <lineage>
        <taxon>Bacteria</taxon>
        <taxon>Bacillati</taxon>
        <taxon>Actinomycetota</taxon>
        <taxon>Actinomycetes</taxon>
        <taxon>Micrococcales</taxon>
        <taxon>Demequinaceae</taxon>
        <taxon>Demequina</taxon>
    </lineage>
</organism>
<feature type="domain" description="SteA-like C-terminal" evidence="6">
    <location>
        <begin position="331"/>
        <end position="377"/>
    </location>
</feature>
<dbReference type="GO" id="GO:0005524">
    <property type="term" value="F:ATP binding"/>
    <property type="evidence" value="ECO:0007669"/>
    <property type="project" value="UniProtKB-KW"/>
</dbReference>
<reference evidence="7" key="1">
    <citation type="submission" date="2021-01" db="EMBL/GenBank/DDBJ databases">
        <title>Whole genome shotgun sequence of Demequina activiva NBRC 110675.</title>
        <authorList>
            <person name="Komaki H."/>
            <person name="Tamura T."/>
        </authorList>
    </citation>
    <scope>NUCLEOTIDE SEQUENCE</scope>
    <source>
        <strain evidence="7">NBRC 110675</strain>
    </source>
</reference>
<dbReference type="InterPro" id="IPR036759">
    <property type="entry name" value="TPK_catalytic_sf"/>
</dbReference>
<protein>
    <submittedName>
        <fullName evidence="7">Thiamin pyrophosphokinase</fullName>
    </submittedName>
</protein>
<keyword evidence="5" id="KW-0472">Membrane</keyword>
<evidence type="ECO:0000256" key="2">
    <source>
        <dbReference type="ARBA" id="ARBA00022741"/>
    </source>
</evidence>
<proteinExistence type="predicted"/>
<dbReference type="GO" id="GO:0004788">
    <property type="term" value="F:thiamine diphosphokinase activity"/>
    <property type="evidence" value="ECO:0007669"/>
    <property type="project" value="InterPro"/>
</dbReference>
<dbReference type="RefSeq" id="WP_203654226.1">
    <property type="nucleotide sequence ID" value="NZ_BONR01000002.1"/>
</dbReference>
<sequence length="384" mass="40110">MNRSVPHASASDGTITGPLRIEPSVRALARRLRAGDVAVIDVLDLDQKAAESLAARQPAAVVNVRQSMSGRFPTGGPRVLLDAGIVLIDDVGSAVLGCKDGTPATIEGARVMVDGDVVAEGARVDADALEDLTTGAIDGLKVQLATFTANALDHVERESDTILHGSGLPDVGVDMGGRHVVVIAAGYRHREQLREIRRYLRDRRPILIAVGDAADATLDLASSPHLIIGDVEGVRDDALKAADEVVLHDPHGGPTGQARVDALGLRHTTSQSSLPSAALAILIAEAGGADVIVTVGVEATLQDYLESAHTDASGMFLARLQAGRAIVDAPAVVQLYRHRYSPWTLVALVLSALLALGAAVWVTPGGRAWLEDVWATVVGWFGGA</sequence>
<evidence type="ECO:0000313" key="7">
    <source>
        <dbReference type="EMBL" id="GIG54408.1"/>
    </source>
</evidence>
<dbReference type="Pfam" id="PF12555">
    <property type="entry name" value="SteA-like_C"/>
    <property type="match status" value="1"/>
</dbReference>
<dbReference type="EMBL" id="BONR01000002">
    <property type="protein sequence ID" value="GIG54408.1"/>
    <property type="molecule type" value="Genomic_DNA"/>
</dbReference>
<keyword evidence="5" id="KW-0812">Transmembrane</keyword>
<dbReference type="Proteomes" id="UP000652354">
    <property type="component" value="Unassembled WGS sequence"/>
</dbReference>
<keyword evidence="3" id="KW-0418">Kinase</keyword>
<comment type="caution">
    <text evidence="7">The sequence shown here is derived from an EMBL/GenBank/DDBJ whole genome shotgun (WGS) entry which is preliminary data.</text>
</comment>
<evidence type="ECO:0000259" key="6">
    <source>
        <dbReference type="Pfam" id="PF12555"/>
    </source>
</evidence>
<dbReference type="InterPro" id="IPR022215">
    <property type="entry name" value="SteA-like_C"/>
</dbReference>
<dbReference type="GO" id="GO:0009229">
    <property type="term" value="P:thiamine diphosphate biosynthetic process"/>
    <property type="evidence" value="ECO:0007669"/>
    <property type="project" value="InterPro"/>
</dbReference>
<dbReference type="GO" id="GO:0016301">
    <property type="term" value="F:kinase activity"/>
    <property type="evidence" value="ECO:0007669"/>
    <property type="project" value="UniProtKB-KW"/>
</dbReference>
<evidence type="ECO:0000256" key="5">
    <source>
        <dbReference type="SAM" id="Phobius"/>
    </source>
</evidence>
<gene>
    <name evidence="7" type="ORF">Dac01nite_11600</name>
</gene>
<keyword evidence="8" id="KW-1185">Reference proteome</keyword>
<accession>A0A919Q514</accession>
<feature type="transmembrane region" description="Helical" evidence="5">
    <location>
        <begin position="343"/>
        <end position="362"/>
    </location>
</feature>
<keyword evidence="5" id="KW-1133">Transmembrane helix</keyword>
<keyword evidence="1" id="KW-0808">Transferase</keyword>
<dbReference type="NCBIfam" id="NF040608">
    <property type="entry name" value="division_SteA"/>
    <property type="match status" value="1"/>
</dbReference>
<keyword evidence="4" id="KW-0067">ATP-binding</keyword>
<evidence type="ECO:0000256" key="3">
    <source>
        <dbReference type="ARBA" id="ARBA00022777"/>
    </source>
</evidence>
<keyword evidence="2" id="KW-0547">Nucleotide-binding</keyword>
<dbReference type="AlphaFoldDB" id="A0A919Q514"/>
<evidence type="ECO:0000313" key="8">
    <source>
        <dbReference type="Proteomes" id="UP000652354"/>
    </source>
</evidence>
<name>A0A919Q514_9MICO</name>